<organism evidence="4 5">
    <name type="scientific">Anas platyrhynchos</name>
    <name type="common">Mallard</name>
    <name type="synonym">Anas boschas</name>
    <dbReference type="NCBI Taxonomy" id="8839"/>
    <lineage>
        <taxon>Eukaryota</taxon>
        <taxon>Metazoa</taxon>
        <taxon>Chordata</taxon>
        <taxon>Craniata</taxon>
        <taxon>Vertebrata</taxon>
        <taxon>Euteleostomi</taxon>
        <taxon>Archelosauria</taxon>
        <taxon>Archosauria</taxon>
        <taxon>Dinosauria</taxon>
        <taxon>Saurischia</taxon>
        <taxon>Theropoda</taxon>
        <taxon>Coelurosauria</taxon>
        <taxon>Aves</taxon>
        <taxon>Neognathae</taxon>
        <taxon>Galloanserae</taxon>
        <taxon>Anseriformes</taxon>
        <taxon>Anatidae</taxon>
        <taxon>Anatinae</taxon>
        <taxon>Anas</taxon>
    </lineage>
</organism>
<dbReference type="AlphaFoldDB" id="R0JZ13"/>
<proteinExistence type="inferred from homology"/>
<name>R0JZ13_ANAPL</name>
<feature type="domain" description="Carboxylesterase type B" evidence="3">
    <location>
        <begin position="42"/>
        <end position="85"/>
    </location>
</feature>
<evidence type="ECO:0000313" key="4">
    <source>
        <dbReference type="EMBL" id="EOB02851.1"/>
    </source>
</evidence>
<protein>
    <submittedName>
        <fullName evidence="4">Neuroligin-1</fullName>
    </submittedName>
</protein>
<evidence type="ECO:0000313" key="5">
    <source>
        <dbReference type="Proteomes" id="UP000296049"/>
    </source>
</evidence>
<reference evidence="5" key="1">
    <citation type="journal article" date="2013" name="Nat. Genet.">
        <title>The duck genome and transcriptome provide insight into an avian influenza virus reservoir species.</title>
        <authorList>
            <person name="Huang Y."/>
            <person name="Li Y."/>
            <person name="Burt D.W."/>
            <person name="Chen H."/>
            <person name="Zhang Y."/>
            <person name="Qian W."/>
            <person name="Kim H."/>
            <person name="Gan S."/>
            <person name="Zhao Y."/>
            <person name="Li J."/>
            <person name="Yi K."/>
            <person name="Feng H."/>
            <person name="Zhu P."/>
            <person name="Li B."/>
            <person name="Liu Q."/>
            <person name="Fairley S."/>
            <person name="Magor K.E."/>
            <person name="Du Z."/>
            <person name="Hu X."/>
            <person name="Goodman L."/>
            <person name="Tafer H."/>
            <person name="Vignal A."/>
            <person name="Lee T."/>
            <person name="Kim K.W."/>
            <person name="Sheng Z."/>
            <person name="An Y."/>
            <person name="Searle S."/>
            <person name="Herrero J."/>
            <person name="Groenen M.A."/>
            <person name="Crooijmans R.P."/>
            <person name="Faraut T."/>
            <person name="Cai Q."/>
            <person name="Webster R.G."/>
            <person name="Aldridge J.R."/>
            <person name="Warren W.C."/>
            <person name="Bartschat S."/>
            <person name="Kehr S."/>
            <person name="Marz M."/>
            <person name="Stadler P.F."/>
            <person name="Smith J."/>
            <person name="Kraus R.H."/>
            <person name="Zhao Y."/>
            <person name="Ren L."/>
            <person name="Fei J."/>
            <person name="Morisson M."/>
            <person name="Kaiser P."/>
            <person name="Griffin D.K."/>
            <person name="Rao M."/>
            <person name="Pitel F."/>
            <person name="Wang J."/>
            <person name="Li N."/>
        </authorList>
    </citation>
    <scope>NUCLEOTIDE SEQUENCE [LARGE SCALE GENOMIC DNA]</scope>
</reference>
<feature type="compositionally biased region" description="Acidic residues" evidence="2">
    <location>
        <begin position="24"/>
        <end position="36"/>
    </location>
</feature>
<evidence type="ECO:0000259" key="3">
    <source>
        <dbReference type="Pfam" id="PF00135"/>
    </source>
</evidence>
<dbReference type="Pfam" id="PF00135">
    <property type="entry name" value="COesterase"/>
    <property type="match status" value="1"/>
</dbReference>
<dbReference type="InterPro" id="IPR051093">
    <property type="entry name" value="Neuroligin/BSAL"/>
</dbReference>
<comment type="similarity">
    <text evidence="1">Belongs to the type-B carboxylesterase/lipase family.</text>
</comment>
<dbReference type="Proteomes" id="UP000296049">
    <property type="component" value="Unassembled WGS sequence"/>
</dbReference>
<sequence length="259" mass="28148">MGTLILLKGVVMQTGPLTKKQTDDLGDNDGAEDEDIRDSGGPKPVMVYIHGGSYMEGTGNLYDGSVLASYGNVIVITVNYRLGVLATNRKYCVLDQRSYAMPVGEPLAAVPVKEMAVLLLLPKVTRKSGTMSLVFSLIPVVVYIMQVTGDLNNSAQYMSVFMGASQRRMVAFLPGLYRPLYSRTTAHVEAGHSYIDVGMYQIAQTLSQCPVEGLQKFPQPDSVLPASYIAVSYKAWGFFLQPLDPVVSGSRTVQMKMSG</sequence>
<accession>R0JZ13</accession>
<dbReference type="EMBL" id="KB742924">
    <property type="protein sequence ID" value="EOB02851.1"/>
    <property type="molecule type" value="Genomic_DNA"/>
</dbReference>
<dbReference type="Gene3D" id="3.40.50.1820">
    <property type="entry name" value="alpha/beta hydrolase"/>
    <property type="match status" value="1"/>
</dbReference>
<evidence type="ECO:0000256" key="1">
    <source>
        <dbReference type="ARBA" id="ARBA00005964"/>
    </source>
</evidence>
<dbReference type="InterPro" id="IPR029058">
    <property type="entry name" value="AB_hydrolase_fold"/>
</dbReference>
<evidence type="ECO:0000256" key="2">
    <source>
        <dbReference type="SAM" id="MobiDB-lite"/>
    </source>
</evidence>
<feature type="region of interest" description="Disordered" evidence="2">
    <location>
        <begin position="18"/>
        <end position="42"/>
    </location>
</feature>
<gene>
    <name evidence="4" type="ORF">Anapl_10130</name>
</gene>
<dbReference type="SUPFAM" id="SSF53474">
    <property type="entry name" value="alpha/beta-Hydrolases"/>
    <property type="match status" value="1"/>
</dbReference>
<dbReference type="InterPro" id="IPR002018">
    <property type="entry name" value="CarbesteraseB"/>
</dbReference>
<keyword evidence="5" id="KW-1185">Reference proteome</keyword>
<dbReference type="PANTHER" id="PTHR43903">
    <property type="entry name" value="NEUROLIGIN"/>
    <property type="match status" value="1"/>
</dbReference>